<dbReference type="RefSeq" id="WP_004225320.1">
    <property type="nucleotide sequence ID" value="NZ_AEUV02000002.1"/>
</dbReference>
<dbReference type="InterPro" id="IPR050229">
    <property type="entry name" value="GlpE_sulfurtransferase"/>
</dbReference>
<dbReference type="PROSITE" id="PS50206">
    <property type="entry name" value="RHODANESE_3"/>
    <property type="match status" value="1"/>
</dbReference>
<feature type="domain" description="Rhodanese" evidence="1">
    <location>
        <begin position="15"/>
        <end position="98"/>
    </location>
</feature>
<dbReference type="Pfam" id="PF00581">
    <property type="entry name" value="Rhodanese"/>
    <property type="match status" value="1"/>
</dbReference>
<dbReference type="STRING" id="873449.STRCR_1724"/>
<dbReference type="PROSITE" id="PS00380">
    <property type="entry name" value="RHODANESE_1"/>
    <property type="match status" value="1"/>
</dbReference>
<dbReference type="Proteomes" id="UP000004322">
    <property type="component" value="Unassembled WGS sequence"/>
</dbReference>
<name>G5JPY9_STRCG</name>
<dbReference type="CDD" id="cd00158">
    <property type="entry name" value="RHOD"/>
    <property type="match status" value="1"/>
</dbReference>
<dbReference type="SUPFAM" id="SSF52821">
    <property type="entry name" value="Rhodanese/Cell cycle control phosphatase"/>
    <property type="match status" value="1"/>
</dbReference>
<dbReference type="SMART" id="SM00450">
    <property type="entry name" value="RHOD"/>
    <property type="match status" value="1"/>
</dbReference>
<dbReference type="PANTHER" id="PTHR43031:SF17">
    <property type="entry name" value="SULFURTRANSFERASE YTWF-RELATED"/>
    <property type="match status" value="1"/>
</dbReference>
<dbReference type="InterPro" id="IPR036873">
    <property type="entry name" value="Rhodanese-like_dom_sf"/>
</dbReference>
<comment type="caution">
    <text evidence="2">The sequence shown here is derived from an EMBL/GenBank/DDBJ whole genome shotgun (WGS) entry which is preliminary data.</text>
</comment>
<evidence type="ECO:0000313" key="3">
    <source>
        <dbReference type="Proteomes" id="UP000004322"/>
    </source>
</evidence>
<sequence length="99" mass="10994">MIKEIHVSDLAGKLLKDDLNVIDVREADEYQTGHLPGALNLPLSQLANRYRELDKKDCYHIICQKGGRSAQACAFLDSKGYTVTNVAGGTKAWSDRLEM</sequence>
<dbReference type="EMBL" id="AEUV02000002">
    <property type="protein sequence ID" value="EHI73416.1"/>
    <property type="molecule type" value="Genomic_DNA"/>
</dbReference>
<dbReference type="Gene3D" id="3.40.250.10">
    <property type="entry name" value="Rhodanese-like domain"/>
    <property type="match status" value="1"/>
</dbReference>
<dbReference type="PANTHER" id="PTHR43031">
    <property type="entry name" value="FAD-DEPENDENT OXIDOREDUCTASE"/>
    <property type="match status" value="1"/>
</dbReference>
<proteinExistence type="predicted"/>
<keyword evidence="3" id="KW-1185">Reference proteome</keyword>
<dbReference type="eggNOG" id="COG0607">
    <property type="taxonomic scope" value="Bacteria"/>
</dbReference>
<organism evidence="2 3">
    <name type="scientific">Streptococcus criceti HS-6</name>
    <dbReference type="NCBI Taxonomy" id="873449"/>
    <lineage>
        <taxon>Bacteria</taxon>
        <taxon>Bacillati</taxon>
        <taxon>Bacillota</taxon>
        <taxon>Bacilli</taxon>
        <taxon>Lactobacillales</taxon>
        <taxon>Streptococcaceae</taxon>
        <taxon>Streptococcus</taxon>
    </lineage>
</organism>
<evidence type="ECO:0000313" key="2">
    <source>
        <dbReference type="EMBL" id="EHI73416.1"/>
    </source>
</evidence>
<dbReference type="AlphaFoldDB" id="G5JPY9"/>
<accession>G5JPY9</accession>
<reference evidence="2" key="1">
    <citation type="submission" date="2011-07" db="EMBL/GenBank/DDBJ databases">
        <authorList>
            <person name="Stanhope M.J."/>
            <person name="Durkin A.S."/>
            <person name="Hostetler J."/>
            <person name="Kim M."/>
            <person name="Radune D."/>
            <person name="Singh I."/>
            <person name="Town C.D."/>
        </authorList>
    </citation>
    <scope>NUCLEOTIDE SEQUENCE [LARGE SCALE GENOMIC DNA]</scope>
    <source>
        <strain evidence="2">HS-6</strain>
    </source>
</reference>
<dbReference type="GO" id="GO:0004792">
    <property type="term" value="F:thiosulfate-cyanide sulfurtransferase activity"/>
    <property type="evidence" value="ECO:0007669"/>
    <property type="project" value="InterPro"/>
</dbReference>
<evidence type="ECO:0000259" key="1">
    <source>
        <dbReference type="PROSITE" id="PS50206"/>
    </source>
</evidence>
<dbReference type="InterPro" id="IPR001763">
    <property type="entry name" value="Rhodanese-like_dom"/>
</dbReference>
<dbReference type="OrthoDB" id="9800872at2"/>
<gene>
    <name evidence="2" type="ORF">STRCR_1724</name>
</gene>
<dbReference type="InterPro" id="IPR001307">
    <property type="entry name" value="Thiosulphate_STrfase_CS"/>
</dbReference>
<protein>
    <submittedName>
        <fullName evidence="2">Rhodanese-like protein</fullName>
    </submittedName>
</protein>